<reference evidence="3" key="1">
    <citation type="submission" date="2016-09" db="EMBL/GenBank/DDBJ databases">
        <authorList>
            <person name="Greninger A.L."/>
            <person name="Jerome K.R."/>
            <person name="Mcnair B."/>
            <person name="Wallis C."/>
            <person name="Fang F."/>
        </authorList>
    </citation>
    <scope>NUCLEOTIDE SEQUENCE [LARGE SCALE GENOMIC DNA]</scope>
    <source>
        <strain evidence="3">M7</strain>
    </source>
</reference>
<dbReference type="Proteomes" id="UP000094243">
    <property type="component" value="Unassembled WGS sequence"/>
</dbReference>
<gene>
    <name evidence="2" type="ORF">BHQ17_25715</name>
</gene>
<evidence type="ECO:0000259" key="1">
    <source>
        <dbReference type="Pfam" id="PF05305"/>
    </source>
</evidence>
<protein>
    <recommendedName>
        <fullName evidence="1">DUF732 domain-containing protein</fullName>
    </recommendedName>
</protein>
<organism evidence="2 3">
    <name type="scientific">Mycolicibacterium holsaticum</name>
    <dbReference type="NCBI Taxonomy" id="152142"/>
    <lineage>
        <taxon>Bacteria</taxon>
        <taxon>Bacillati</taxon>
        <taxon>Actinomycetota</taxon>
        <taxon>Actinomycetes</taxon>
        <taxon>Mycobacteriales</taxon>
        <taxon>Mycobacteriaceae</taxon>
        <taxon>Mycolicibacterium</taxon>
    </lineage>
</organism>
<dbReference type="EMBL" id="MIGZ01000231">
    <property type="protein sequence ID" value="ODQ84849.1"/>
    <property type="molecule type" value="Genomic_DNA"/>
</dbReference>
<dbReference type="InterPro" id="IPR007969">
    <property type="entry name" value="DUF732"/>
</dbReference>
<feature type="domain" description="DUF732" evidence="1">
    <location>
        <begin position="19"/>
        <end position="88"/>
    </location>
</feature>
<comment type="caution">
    <text evidence="2">The sequence shown here is derived from an EMBL/GenBank/DDBJ whole genome shotgun (WGS) entry which is preliminary data.</text>
</comment>
<sequence>MVGAVFTLLATPVAQADNTSFVAEAGALGFQQWDDVLIRMGLSACRFLQPQLRRTPVDVAEHIMRYANVEFDQARQFLTLSVHEYCPQYADRVGSV</sequence>
<evidence type="ECO:0000313" key="2">
    <source>
        <dbReference type="EMBL" id="ODQ84849.1"/>
    </source>
</evidence>
<proteinExistence type="predicted"/>
<keyword evidence="3" id="KW-1185">Reference proteome</keyword>
<name>A0A1E3R4N8_9MYCO</name>
<dbReference type="AlphaFoldDB" id="A0A1E3R4N8"/>
<accession>A0A1E3R4N8</accession>
<dbReference type="Pfam" id="PF05305">
    <property type="entry name" value="DUF732"/>
    <property type="match status" value="1"/>
</dbReference>
<evidence type="ECO:0000313" key="3">
    <source>
        <dbReference type="Proteomes" id="UP000094243"/>
    </source>
</evidence>